<accession>A0ABS6MRN2</accession>
<proteinExistence type="predicted"/>
<gene>
    <name evidence="1" type="ORF">KRX52_01490</name>
</gene>
<dbReference type="RefSeq" id="WP_217679369.1">
    <property type="nucleotide sequence ID" value="NZ_JAHRGL010000001.1"/>
</dbReference>
<organism evidence="1 2">
    <name type="scientific">Geopseudomonas aromaticivorans</name>
    <dbReference type="NCBI Taxonomy" id="2849492"/>
    <lineage>
        <taxon>Bacteria</taxon>
        <taxon>Pseudomonadati</taxon>
        <taxon>Pseudomonadota</taxon>
        <taxon>Gammaproteobacteria</taxon>
        <taxon>Pseudomonadales</taxon>
        <taxon>Pseudomonadaceae</taxon>
        <taxon>Geopseudomonas</taxon>
    </lineage>
</organism>
<sequence>MSESLPLILEDAHGERRETHSARIGVRLEGRELWLEADGMGGVTIYAESVEGETEIPLLVVRPQAVNQLSLSVELEAAEAHEHDHEHGADCGCDHH</sequence>
<name>A0ABS6MRN2_9GAMM</name>
<protein>
    <submittedName>
        <fullName evidence="1">GTPase</fullName>
    </submittedName>
</protein>
<reference evidence="1 2" key="1">
    <citation type="submission" date="2021-06" db="EMBL/GenBank/DDBJ databases">
        <title>Differences between aerobic and microaerobic xylene degrading microbial communities.</title>
        <authorList>
            <person name="Banerjee S."/>
            <person name="Tancsics A."/>
        </authorList>
    </citation>
    <scope>NUCLEOTIDE SEQUENCE [LARGE SCALE GENOMIC DNA]</scope>
    <source>
        <strain evidence="1 2">MAP12</strain>
    </source>
</reference>
<dbReference type="EMBL" id="JAHRGL010000001">
    <property type="protein sequence ID" value="MBV2131467.1"/>
    <property type="molecule type" value="Genomic_DNA"/>
</dbReference>
<keyword evidence="2" id="KW-1185">Reference proteome</keyword>
<dbReference type="Proteomes" id="UP000813068">
    <property type="component" value="Unassembled WGS sequence"/>
</dbReference>
<comment type="caution">
    <text evidence="1">The sequence shown here is derived from an EMBL/GenBank/DDBJ whole genome shotgun (WGS) entry which is preliminary data.</text>
</comment>
<evidence type="ECO:0000313" key="2">
    <source>
        <dbReference type="Proteomes" id="UP000813068"/>
    </source>
</evidence>
<evidence type="ECO:0000313" key="1">
    <source>
        <dbReference type="EMBL" id="MBV2131467.1"/>
    </source>
</evidence>